<dbReference type="PANTHER" id="PTHR48098:SF1">
    <property type="entry name" value="DIACYLGLYCEROL ACYLTRANSFERASE_MYCOLYLTRANSFERASE AG85A"/>
    <property type="match status" value="1"/>
</dbReference>
<dbReference type="InterPro" id="IPR029058">
    <property type="entry name" value="AB_hydrolase_fold"/>
</dbReference>
<evidence type="ECO:0000313" key="1">
    <source>
        <dbReference type="EMBL" id="GGH83842.1"/>
    </source>
</evidence>
<gene>
    <name evidence="1" type="ORF">GCM10007096_25540</name>
</gene>
<name>A0A8J3EM66_9BACL</name>
<reference evidence="1" key="1">
    <citation type="journal article" date="2014" name="Int. J. Syst. Evol. Microbiol.">
        <title>Complete genome sequence of Corynebacterium casei LMG S-19264T (=DSM 44701T), isolated from a smear-ripened cheese.</title>
        <authorList>
            <consortium name="US DOE Joint Genome Institute (JGI-PGF)"/>
            <person name="Walter F."/>
            <person name="Albersmeier A."/>
            <person name="Kalinowski J."/>
            <person name="Ruckert C."/>
        </authorList>
    </citation>
    <scope>NUCLEOTIDE SEQUENCE</scope>
    <source>
        <strain evidence="1">CGMCC 1.12777</strain>
    </source>
</reference>
<dbReference type="EMBL" id="BMFV01000019">
    <property type="protein sequence ID" value="GGH83842.1"/>
    <property type="molecule type" value="Genomic_DNA"/>
</dbReference>
<dbReference type="PANTHER" id="PTHR48098">
    <property type="entry name" value="ENTEROCHELIN ESTERASE-RELATED"/>
    <property type="match status" value="1"/>
</dbReference>
<dbReference type="AlphaFoldDB" id="A0A8J3EM66"/>
<sequence length="261" mass="29778">MALIKCDFYSEVLNLSTSMTVILPQQTHSQIGMDNHIVADKHPTLYLLHGFSDDHTIWTRRTSIERYVAPLGLAVVMPQVDHSFYSDMKHGHNYWTFLTEELPHLARSLFPLSEAREDNFVAGLSMGGYGALKWALNYPERFAAAASLSGVTDIVAHQKRNRKEPESLFAQTFQNIFGDQELEGTTSDLLSLLKTKDKDTVQKPKLYQCCGTEDHLYKDNLLFTEACKQTGFELTTDFGPGEHEWGYWDEKIQDVLKWLPL</sequence>
<comment type="caution">
    <text evidence="1">The sequence shown here is derived from an EMBL/GenBank/DDBJ whole genome shotgun (WGS) entry which is preliminary data.</text>
</comment>
<dbReference type="Gene3D" id="3.40.50.1820">
    <property type="entry name" value="alpha/beta hydrolase"/>
    <property type="match status" value="1"/>
</dbReference>
<evidence type="ECO:0000313" key="2">
    <source>
        <dbReference type="Proteomes" id="UP000656813"/>
    </source>
</evidence>
<dbReference type="InterPro" id="IPR000801">
    <property type="entry name" value="Esterase-like"/>
</dbReference>
<dbReference type="RefSeq" id="WP_188497758.1">
    <property type="nucleotide sequence ID" value="NZ_BMFV01000019.1"/>
</dbReference>
<organism evidence="1 2">
    <name type="scientific">Pullulanibacillus pueri</name>
    <dbReference type="NCBI Taxonomy" id="1437324"/>
    <lineage>
        <taxon>Bacteria</taxon>
        <taxon>Bacillati</taxon>
        <taxon>Bacillota</taxon>
        <taxon>Bacilli</taxon>
        <taxon>Bacillales</taxon>
        <taxon>Sporolactobacillaceae</taxon>
        <taxon>Pullulanibacillus</taxon>
    </lineage>
</organism>
<dbReference type="Proteomes" id="UP000656813">
    <property type="component" value="Unassembled WGS sequence"/>
</dbReference>
<proteinExistence type="predicted"/>
<protein>
    <submittedName>
        <fullName evidence="1">Esterase</fullName>
    </submittedName>
</protein>
<dbReference type="GO" id="GO:0016747">
    <property type="term" value="F:acyltransferase activity, transferring groups other than amino-acyl groups"/>
    <property type="evidence" value="ECO:0007669"/>
    <property type="project" value="TreeGrafter"/>
</dbReference>
<dbReference type="SUPFAM" id="SSF53474">
    <property type="entry name" value="alpha/beta-Hydrolases"/>
    <property type="match status" value="1"/>
</dbReference>
<dbReference type="Pfam" id="PF00756">
    <property type="entry name" value="Esterase"/>
    <property type="match status" value="1"/>
</dbReference>
<reference evidence="1" key="2">
    <citation type="submission" date="2020-09" db="EMBL/GenBank/DDBJ databases">
        <authorList>
            <person name="Sun Q."/>
            <person name="Zhou Y."/>
        </authorList>
    </citation>
    <scope>NUCLEOTIDE SEQUENCE</scope>
    <source>
        <strain evidence="1">CGMCC 1.12777</strain>
    </source>
</reference>
<keyword evidence="2" id="KW-1185">Reference proteome</keyword>
<accession>A0A8J3EM66</accession>
<dbReference type="InterPro" id="IPR050583">
    <property type="entry name" value="Mycobacterial_A85_antigen"/>
</dbReference>